<reference evidence="1" key="2">
    <citation type="submission" date="2020-09" db="EMBL/GenBank/DDBJ databases">
        <authorList>
            <person name="Sun Q."/>
            <person name="Zhou Y."/>
        </authorList>
    </citation>
    <scope>NUCLEOTIDE SEQUENCE</scope>
    <source>
        <strain evidence="1">CGMCC 4.7368</strain>
    </source>
</reference>
<keyword evidence="2" id="KW-1185">Reference proteome</keyword>
<protein>
    <submittedName>
        <fullName evidence="1">Uncharacterized protein</fullName>
    </submittedName>
</protein>
<dbReference type="EMBL" id="BMNH01000036">
    <property type="protein sequence ID" value="GGO81398.1"/>
    <property type="molecule type" value="Genomic_DNA"/>
</dbReference>
<dbReference type="AlphaFoldDB" id="A0A917ZEK7"/>
<sequence>MEASALRVENSHTIHLAGTSVDRYDVALPAPACHTAIAGWDPRRLRASTAPVNCRRCLRLISRRQVSALLQDAIF</sequence>
<comment type="caution">
    <text evidence="1">The sequence shown here is derived from an EMBL/GenBank/DDBJ whole genome shotgun (WGS) entry which is preliminary data.</text>
</comment>
<organism evidence="1 2">
    <name type="scientific">Nonomuraea cavernae</name>
    <dbReference type="NCBI Taxonomy" id="2045107"/>
    <lineage>
        <taxon>Bacteria</taxon>
        <taxon>Bacillati</taxon>
        <taxon>Actinomycetota</taxon>
        <taxon>Actinomycetes</taxon>
        <taxon>Streptosporangiales</taxon>
        <taxon>Streptosporangiaceae</taxon>
        <taxon>Nonomuraea</taxon>
    </lineage>
</organism>
<evidence type="ECO:0000313" key="1">
    <source>
        <dbReference type="EMBL" id="GGO81398.1"/>
    </source>
</evidence>
<reference evidence="1" key="1">
    <citation type="journal article" date="2014" name="Int. J. Syst. Evol. Microbiol.">
        <title>Complete genome sequence of Corynebacterium casei LMG S-19264T (=DSM 44701T), isolated from a smear-ripened cheese.</title>
        <authorList>
            <consortium name="US DOE Joint Genome Institute (JGI-PGF)"/>
            <person name="Walter F."/>
            <person name="Albersmeier A."/>
            <person name="Kalinowski J."/>
            <person name="Ruckert C."/>
        </authorList>
    </citation>
    <scope>NUCLEOTIDE SEQUENCE</scope>
    <source>
        <strain evidence="1">CGMCC 4.7368</strain>
    </source>
</reference>
<name>A0A917ZEK7_9ACTN</name>
<accession>A0A917ZEK7</accession>
<evidence type="ECO:0000313" key="2">
    <source>
        <dbReference type="Proteomes" id="UP000646523"/>
    </source>
</evidence>
<dbReference type="RefSeq" id="WP_189128541.1">
    <property type="nucleotide sequence ID" value="NZ_BMNH01000036.1"/>
</dbReference>
<dbReference type="Proteomes" id="UP000646523">
    <property type="component" value="Unassembled WGS sequence"/>
</dbReference>
<proteinExistence type="predicted"/>
<gene>
    <name evidence="1" type="ORF">GCM10012289_70280</name>
</gene>